<dbReference type="STRING" id="1123265.GCA_000686625_02411"/>
<dbReference type="SUPFAM" id="SSF46785">
    <property type="entry name" value="Winged helix' DNA-binding domain"/>
    <property type="match status" value="1"/>
</dbReference>
<dbReference type="GeneID" id="78464779"/>
<dbReference type="Pfam" id="PF03466">
    <property type="entry name" value="LysR_substrate"/>
    <property type="match status" value="1"/>
</dbReference>
<feature type="domain" description="HTH lysR-type" evidence="5">
    <location>
        <begin position="5"/>
        <end position="62"/>
    </location>
</feature>
<organism evidence="6 7">
    <name type="scientific">Sphingobacterium thalpophilum</name>
    <dbReference type="NCBI Taxonomy" id="259"/>
    <lineage>
        <taxon>Bacteria</taxon>
        <taxon>Pseudomonadati</taxon>
        <taxon>Bacteroidota</taxon>
        <taxon>Sphingobacteriia</taxon>
        <taxon>Sphingobacteriales</taxon>
        <taxon>Sphingobacteriaceae</taxon>
        <taxon>Sphingobacterium</taxon>
    </lineage>
</organism>
<dbReference type="InterPro" id="IPR036390">
    <property type="entry name" value="WH_DNA-bd_sf"/>
</dbReference>
<evidence type="ECO:0000313" key="7">
    <source>
        <dbReference type="Proteomes" id="UP000308196"/>
    </source>
</evidence>
<evidence type="ECO:0000313" key="6">
    <source>
        <dbReference type="EMBL" id="VTR50715.1"/>
    </source>
</evidence>
<proteinExistence type="inferred from homology"/>
<dbReference type="EMBL" id="LR590484">
    <property type="protein sequence ID" value="VTR50715.1"/>
    <property type="molecule type" value="Genomic_DNA"/>
</dbReference>
<dbReference type="PRINTS" id="PR00039">
    <property type="entry name" value="HTHLYSR"/>
</dbReference>
<keyword evidence="4" id="KW-0804">Transcription</keyword>
<dbReference type="PROSITE" id="PS50931">
    <property type="entry name" value="HTH_LYSR"/>
    <property type="match status" value="1"/>
</dbReference>
<dbReference type="GO" id="GO:0003677">
    <property type="term" value="F:DNA binding"/>
    <property type="evidence" value="ECO:0007669"/>
    <property type="project" value="UniProtKB-KW"/>
</dbReference>
<dbReference type="FunFam" id="1.10.10.10:FF:000001">
    <property type="entry name" value="LysR family transcriptional regulator"/>
    <property type="match status" value="1"/>
</dbReference>
<dbReference type="KEGG" id="stha:NCTC11429_04167"/>
<dbReference type="Gene3D" id="1.10.10.10">
    <property type="entry name" value="Winged helix-like DNA-binding domain superfamily/Winged helix DNA-binding domain"/>
    <property type="match status" value="1"/>
</dbReference>
<sequence>MNYQIELRHLLYFKVLAEELHFRKAAERLYIAQPGLSRQIRQLEDYYRVRLLERNKRNVSLTEAGKYLFEEVTRLLRYLDQIEVQLQSLANGKISTLRLGFIGSAVQTILPQLLVRIKQQQPDIELSLHELGNETQLELLQRKELDLAFVRTSDVPPGLCGLPIHTEHFSLVVPKEHPILKSAKPSLEQLKHESFILFSKNYSHSYFDLVMSIFQDHQFIPKVTLRTVNALTIFNMVKQGLGVAIVPSSLKNGYHVDVAFLELDDLPQRTTLYLAWNAENRNPGIPYVLDIIATSAPWTGAS</sequence>
<dbReference type="Gene3D" id="3.40.190.10">
    <property type="entry name" value="Periplasmic binding protein-like II"/>
    <property type="match status" value="2"/>
</dbReference>
<dbReference type="GO" id="GO:0003700">
    <property type="term" value="F:DNA-binding transcription factor activity"/>
    <property type="evidence" value="ECO:0007669"/>
    <property type="project" value="InterPro"/>
</dbReference>
<protein>
    <submittedName>
        <fullName evidence="6">Ben and cat operon transcriptional regulator</fullName>
    </submittedName>
</protein>
<dbReference type="RefSeq" id="WP_028069566.1">
    <property type="nucleotide sequence ID" value="NZ_LR590484.1"/>
</dbReference>
<dbReference type="PANTHER" id="PTHR30346:SF0">
    <property type="entry name" value="HCA OPERON TRANSCRIPTIONAL ACTIVATOR HCAR"/>
    <property type="match status" value="1"/>
</dbReference>
<dbReference type="AlphaFoldDB" id="A0A4U9VT90"/>
<evidence type="ECO:0000256" key="3">
    <source>
        <dbReference type="ARBA" id="ARBA00023125"/>
    </source>
</evidence>
<evidence type="ECO:0000256" key="4">
    <source>
        <dbReference type="ARBA" id="ARBA00023163"/>
    </source>
</evidence>
<keyword evidence="3" id="KW-0238">DNA-binding</keyword>
<dbReference type="GO" id="GO:0032993">
    <property type="term" value="C:protein-DNA complex"/>
    <property type="evidence" value="ECO:0007669"/>
    <property type="project" value="TreeGrafter"/>
</dbReference>
<accession>A0A4U9VT90</accession>
<dbReference type="InterPro" id="IPR036388">
    <property type="entry name" value="WH-like_DNA-bd_sf"/>
</dbReference>
<evidence type="ECO:0000256" key="2">
    <source>
        <dbReference type="ARBA" id="ARBA00023015"/>
    </source>
</evidence>
<dbReference type="Pfam" id="PF00126">
    <property type="entry name" value="HTH_1"/>
    <property type="match status" value="1"/>
</dbReference>
<keyword evidence="2" id="KW-0805">Transcription regulation</keyword>
<dbReference type="PANTHER" id="PTHR30346">
    <property type="entry name" value="TRANSCRIPTIONAL DUAL REGULATOR HCAR-RELATED"/>
    <property type="match status" value="1"/>
</dbReference>
<evidence type="ECO:0000259" key="5">
    <source>
        <dbReference type="PROSITE" id="PS50931"/>
    </source>
</evidence>
<name>A0A4U9VT90_9SPHI</name>
<gene>
    <name evidence="6" type="primary">benM</name>
    <name evidence="6" type="ORF">NCTC11429_04167</name>
</gene>
<reference evidence="6 7" key="1">
    <citation type="submission" date="2019-05" db="EMBL/GenBank/DDBJ databases">
        <authorList>
            <consortium name="Pathogen Informatics"/>
        </authorList>
    </citation>
    <scope>NUCLEOTIDE SEQUENCE [LARGE SCALE GENOMIC DNA]</scope>
    <source>
        <strain evidence="6 7">NCTC11429</strain>
    </source>
</reference>
<dbReference type="SUPFAM" id="SSF53850">
    <property type="entry name" value="Periplasmic binding protein-like II"/>
    <property type="match status" value="1"/>
</dbReference>
<dbReference type="InterPro" id="IPR000847">
    <property type="entry name" value="LysR_HTH_N"/>
</dbReference>
<dbReference type="Proteomes" id="UP000308196">
    <property type="component" value="Chromosome"/>
</dbReference>
<comment type="similarity">
    <text evidence="1">Belongs to the LysR transcriptional regulatory family.</text>
</comment>
<evidence type="ECO:0000256" key="1">
    <source>
        <dbReference type="ARBA" id="ARBA00009437"/>
    </source>
</evidence>
<dbReference type="InterPro" id="IPR005119">
    <property type="entry name" value="LysR_subst-bd"/>
</dbReference>